<organism evidence="8">
    <name type="scientific">hydrothermal vent metagenome</name>
    <dbReference type="NCBI Taxonomy" id="652676"/>
    <lineage>
        <taxon>unclassified sequences</taxon>
        <taxon>metagenomes</taxon>
        <taxon>ecological metagenomes</taxon>
    </lineage>
</organism>
<dbReference type="Gene3D" id="3.40.50.1400">
    <property type="match status" value="2"/>
</dbReference>
<dbReference type="PANTHER" id="PTHR11108">
    <property type="entry name" value="FERROCHELATASE"/>
    <property type="match status" value="1"/>
</dbReference>
<evidence type="ECO:0000256" key="2">
    <source>
        <dbReference type="ARBA" id="ARBA00022490"/>
    </source>
</evidence>
<dbReference type="InterPro" id="IPR033659">
    <property type="entry name" value="Ferrochelatase_N"/>
</dbReference>
<dbReference type="PANTHER" id="PTHR11108:SF1">
    <property type="entry name" value="FERROCHELATASE, MITOCHONDRIAL"/>
    <property type="match status" value="1"/>
</dbReference>
<evidence type="ECO:0000256" key="1">
    <source>
        <dbReference type="ARBA" id="ARBA00004744"/>
    </source>
</evidence>
<evidence type="ECO:0000256" key="7">
    <source>
        <dbReference type="ARBA" id="ARBA00023244"/>
    </source>
</evidence>
<dbReference type="InterPro" id="IPR033644">
    <property type="entry name" value="Ferrochelatase_C"/>
</dbReference>
<dbReference type="NCBIfam" id="TIGR00109">
    <property type="entry name" value="hemH"/>
    <property type="match status" value="1"/>
</dbReference>
<keyword evidence="4" id="KW-0408">Iron</keyword>
<keyword evidence="6 8" id="KW-0456">Lyase</keyword>
<dbReference type="GO" id="GO:0006783">
    <property type="term" value="P:heme biosynthetic process"/>
    <property type="evidence" value="ECO:0007669"/>
    <property type="project" value="UniProtKB-KW"/>
</dbReference>
<dbReference type="AlphaFoldDB" id="A0A3B0W734"/>
<keyword evidence="2" id="KW-0963">Cytoplasm</keyword>
<dbReference type="CDD" id="cd03411">
    <property type="entry name" value="Ferrochelatase_N"/>
    <property type="match status" value="1"/>
</dbReference>
<comment type="pathway">
    <text evidence="1">Porphyrin-containing compound metabolism; protoheme biosynthesis.</text>
</comment>
<evidence type="ECO:0000313" key="8">
    <source>
        <dbReference type="EMBL" id="VAW51698.1"/>
    </source>
</evidence>
<dbReference type="UniPathway" id="UPA00252"/>
<dbReference type="Pfam" id="PF00762">
    <property type="entry name" value="Ferrochelatase"/>
    <property type="match status" value="1"/>
</dbReference>
<evidence type="ECO:0000256" key="3">
    <source>
        <dbReference type="ARBA" id="ARBA00022723"/>
    </source>
</evidence>
<keyword evidence="5" id="KW-0350">Heme biosynthesis</keyword>
<dbReference type="FunFam" id="3.40.50.1400:FF:000002">
    <property type="entry name" value="Ferrochelatase"/>
    <property type="match status" value="1"/>
</dbReference>
<proteinExistence type="inferred from homology"/>
<dbReference type="EMBL" id="UOFD01000034">
    <property type="protein sequence ID" value="VAW51698.1"/>
    <property type="molecule type" value="Genomic_DNA"/>
</dbReference>
<dbReference type="CDD" id="cd00419">
    <property type="entry name" value="Ferrochelatase_C"/>
    <property type="match status" value="1"/>
</dbReference>
<keyword evidence="3" id="KW-0479">Metal-binding</keyword>
<keyword evidence="7" id="KW-0627">Porphyrin biosynthesis</keyword>
<evidence type="ECO:0000256" key="5">
    <source>
        <dbReference type="ARBA" id="ARBA00023133"/>
    </source>
</evidence>
<dbReference type="SUPFAM" id="SSF53800">
    <property type="entry name" value="Chelatase"/>
    <property type="match status" value="1"/>
</dbReference>
<reference evidence="8" key="1">
    <citation type="submission" date="2018-06" db="EMBL/GenBank/DDBJ databases">
        <authorList>
            <person name="Zhirakovskaya E."/>
        </authorList>
    </citation>
    <scope>NUCLEOTIDE SEQUENCE</scope>
</reference>
<dbReference type="InterPro" id="IPR019772">
    <property type="entry name" value="Ferrochelatase_AS"/>
</dbReference>
<evidence type="ECO:0000256" key="4">
    <source>
        <dbReference type="ARBA" id="ARBA00023004"/>
    </source>
</evidence>
<evidence type="ECO:0000256" key="6">
    <source>
        <dbReference type="ARBA" id="ARBA00023239"/>
    </source>
</evidence>
<dbReference type="EC" id="4.99.1.1" evidence="8"/>
<sequence>MSEKVSYQHGPQEKLGILLVNLGSPDAPTPSAVRKYLAQFLADPRVVEANRFIWWFALHGIILRLRPSRAAKSYKKVWNENGSPLIHFTRLQTQAIQKKLEERFRGHVIVDMAMTYGKPSVKNGLHDLRKAGARRLLILPLYPQYSATTTAAVYDQVTDTLKNWRWLPDLRMINHYHDHPKYIEALANSIKKQWRDNPRGDLLLFSFHGIPQRYVDNGDPYFCHCQKTARLVADKLALNKNEWEVVFQSRFGREPWLKPYCSVTLQELPAKNIKNVNIICPGFAADCLETLEEIQMENKELFIEAGGEKFNYIPCLNNNDEHIDALCEVLTAHMFGWPETMPGWDAGKLAVEAGKSRQRALDMGAKK</sequence>
<gene>
    <name evidence="8" type="ORF">MNBD_GAMMA06-1914</name>
</gene>
<dbReference type="GO" id="GO:0046872">
    <property type="term" value="F:metal ion binding"/>
    <property type="evidence" value="ECO:0007669"/>
    <property type="project" value="UniProtKB-KW"/>
</dbReference>
<protein>
    <submittedName>
        <fullName evidence="8">Ferrochelatase, protoheme ferro-lyase</fullName>
        <ecNumber evidence="8">4.99.1.1</ecNumber>
    </submittedName>
</protein>
<dbReference type="PROSITE" id="PS00534">
    <property type="entry name" value="FERROCHELATASE"/>
    <property type="match status" value="1"/>
</dbReference>
<dbReference type="InterPro" id="IPR001015">
    <property type="entry name" value="Ferrochelatase"/>
</dbReference>
<name>A0A3B0W734_9ZZZZ</name>
<dbReference type="HAMAP" id="MF_00323">
    <property type="entry name" value="Ferrochelatase"/>
    <property type="match status" value="1"/>
</dbReference>
<dbReference type="GO" id="GO:0004325">
    <property type="term" value="F:ferrochelatase activity"/>
    <property type="evidence" value="ECO:0007669"/>
    <property type="project" value="InterPro"/>
</dbReference>
<accession>A0A3B0W734</accession>